<name>A0AAU9EIM7_9BACT</name>
<evidence type="ECO:0000259" key="2">
    <source>
        <dbReference type="Pfam" id="PF13280"/>
    </source>
</evidence>
<reference evidence="5" key="1">
    <citation type="journal article" date="2023" name="Arch. Microbiol.">
        <title>Desulfoferula mesophilus gen. nov. sp. nov., a mesophilic sulfate-reducing bacterium isolated from a brackish lake sediment.</title>
        <authorList>
            <person name="Watanabe T."/>
            <person name="Yabe T."/>
            <person name="Tsuji J.M."/>
            <person name="Fukui M."/>
        </authorList>
    </citation>
    <scope>NUCLEOTIDE SEQUENCE [LARGE SCALE GENOMIC DNA]</scope>
    <source>
        <strain evidence="5">12FAK</strain>
    </source>
</reference>
<gene>
    <name evidence="4" type="ORF">FAK_02000</name>
</gene>
<dbReference type="Pfam" id="PF25583">
    <property type="entry name" value="WCX"/>
    <property type="match status" value="1"/>
</dbReference>
<feature type="domain" description="Helix-turn-helix type 11" evidence="1">
    <location>
        <begin position="10"/>
        <end position="57"/>
    </location>
</feature>
<dbReference type="PANTHER" id="PTHR34580:SF1">
    <property type="entry name" value="PROTEIN PAFC"/>
    <property type="match status" value="1"/>
</dbReference>
<dbReference type="InterPro" id="IPR051534">
    <property type="entry name" value="CBASS_pafABC_assoc_protein"/>
</dbReference>
<dbReference type="PROSITE" id="PS52050">
    <property type="entry name" value="WYL"/>
    <property type="match status" value="1"/>
</dbReference>
<dbReference type="PIRSF" id="PIRSF016838">
    <property type="entry name" value="PafC"/>
    <property type="match status" value="1"/>
</dbReference>
<dbReference type="EMBL" id="AP028679">
    <property type="protein sequence ID" value="BEQ13134.1"/>
    <property type="molecule type" value="Genomic_DNA"/>
</dbReference>
<dbReference type="InterPro" id="IPR036388">
    <property type="entry name" value="WH-like_DNA-bd_sf"/>
</dbReference>
<dbReference type="InterPro" id="IPR036390">
    <property type="entry name" value="WH_DNA-bd_sf"/>
</dbReference>
<feature type="domain" description="WYL" evidence="2">
    <location>
        <begin position="146"/>
        <end position="214"/>
    </location>
</feature>
<dbReference type="SUPFAM" id="SSF46785">
    <property type="entry name" value="Winged helix' DNA-binding domain"/>
    <property type="match status" value="1"/>
</dbReference>
<dbReference type="InterPro" id="IPR026881">
    <property type="entry name" value="WYL_dom"/>
</dbReference>
<dbReference type="InterPro" id="IPR013196">
    <property type="entry name" value="HTH_11"/>
</dbReference>
<evidence type="ECO:0000259" key="3">
    <source>
        <dbReference type="Pfam" id="PF25583"/>
    </source>
</evidence>
<evidence type="ECO:0000313" key="5">
    <source>
        <dbReference type="Proteomes" id="UP001366166"/>
    </source>
</evidence>
<dbReference type="Proteomes" id="UP001366166">
    <property type="component" value="Chromosome"/>
</dbReference>
<evidence type="ECO:0000259" key="1">
    <source>
        <dbReference type="Pfam" id="PF08279"/>
    </source>
</evidence>
<dbReference type="InterPro" id="IPR057727">
    <property type="entry name" value="WCX_dom"/>
</dbReference>
<feature type="domain" description="WCX" evidence="3">
    <location>
        <begin position="243"/>
        <end position="320"/>
    </location>
</feature>
<dbReference type="Gene3D" id="1.10.10.10">
    <property type="entry name" value="Winged helix-like DNA-binding domain superfamily/Winged helix DNA-binding domain"/>
    <property type="match status" value="1"/>
</dbReference>
<dbReference type="PANTHER" id="PTHR34580">
    <property type="match status" value="1"/>
</dbReference>
<evidence type="ECO:0000313" key="4">
    <source>
        <dbReference type="EMBL" id="BEQ13134.1"/>
    </source>
</evidence>
<dbReference type="Pfam" id="PF08279">
    <property type="entry name" value="HTH_11"/>
    <property type="match status" value="1"/>
</dbReference>
<dbReference type="InterPro" id="IPR028349">
    <property type="entry name" value="PafC-like"/>
</dbReference>
<protein>
    <submittedName>
        <fullName evidence="4">Transcriptional regulator</fullName>
    </submittedName>
</protein>
<accession>A0AAU9EIM7</accession>
<dbReference type="KEGG" id="dmp:FAK_02000"/>
<dbReference type="AlphaFoldDB" id="A0AAU9EIM7"/>
<sequence length="334" mass="39272">MRGDQLARQWRIIRAIEGARYGLTVAELALLEETSVRTVYRDLEALHEAGFPIYAEKVDRAKKWFLVDTYSFKVPPPFTLTELMSLWVYRDLIKAFQGTAFFDSLESLFKKVQVTLPPTTLAYLDRIKSTFSVDIKPYKEYGPYREIINQANQAALDCKSIEIAYTPLRTDKETIRKVDPYKIWFHDGSIYLIGHCHLRGEVRMFVVDRMKLVRLTEDHFEIPKNFDFEKYMRHRFKVMQGELYEVKILISPEWSRWVGEKIWHSSQRVKRLKDGSLEVCFDVAGLQEIKMWVLGLGGEAKVIKPDSLRKEILEEARKIAHHYLDDQSKEREVI</sequence>
<organism evidence="4 5">
    <name type="scientific">Desulfoferula mesophila</name>
    <dbReference type="NCBI Taxonomy" id="3058419"/>
    <lineage>
        <taxon>Bacteria</taxon>
        <taxon>Pseudomonadati</taxon>
        <taxon>Thermodesulfobacteriota</taxon>
        <taxon>Desulfarculia</taxon>
        <taxon>Desulfarculales</taxon>
        <taxon>Desulfarculaceae</taxon>
        <taxon>Desulfoferula</taxon>
    </lineage>
</organism>
<proteinExistence type="predicted"/>
<keyword evidence="5" id="KW-1185">Reference proteome</keyword>
<dbReference type="Pfam" id="PF13280">
    <property type="entry name" value="WYL"/>
    <property type="match status" value="1"/>
</dbReference>
<dbReference type="RefSeq" id="WP_338604488.1">
    <property type="nucleotide sequence ID" value="NZ_AP028679.1"/>
</dbReference>